<organism evidence="6 7">
    <name type="scientific">Obba rivulosa</name>
    <dbReference type="NCBI Taxonomy" id="1052685"/>
    <lineage>
        <taxon>Eukaryota</taxon>
        <taxon>Fungi</taxon>
        <taxon>Dikarya</taxon>
        <taxon>Basidiomycota</taxon>
        <taxon>Agaricomycotina</taxon>
        <taxon>Agaricomycetes</taxon>
        <taxon>Polyporales</taxon>
        <taxon>Gelatoporiaceae</taxon>
        <taxon>Obba</taxon>
    </lineage>
</organism>
<comment type="catalytic activity">
    <reaction evidence="5">
        <text>[protein]-C-terminal S-[(2E,6E)-farnesyl]-L-cysteine + S-adenosyl-L-methionine = [protein]-C-terminal S-[(2E,6E)-farnesyl]-L-cysteine methyl ester + S-adenosyl-L-homocysteine</text>
        <dbReference type="Rhea" id="RHEA:21672"/>
        <dbReference type="Rhea" id="RHEA-COMP:12125"/>
        <dbReference type="Rhea" id="RHEA-COMP:12126"/>
        <dbReference type="ChEBI" id="CHEBI:57856"/>
        <dbReference type="ChEBI" id="CHEBI:59789"/>
        <dbReference type="ChEBI" id="CHEBI:90510"/>
        <dbReference type="ChEBI" id="CHEBI:90511"/>
        <dbReference type="EC" id="2.1.1.100"/>
    </reaction>
</comment>
<keyword evidence="3 5" id="KW-1133">Transmembrane helix</keyword>
<feature type="transmembrane region" description="Helical" evidence="5">
    <location>
        <begin position="162"/>
        <end position="182"/>
    </location>
</feature>
<reference evidence="6 7" key="1">
    <citation type="submission" date="2016-07" db="EMBL/GenBank/DDBJ databases">
        <title>Draft genome of the white-rot fungus Obba rivulosa 3A-2.</title>
        <authorList>
            <consortium name="DOE Joint Genome Institute"/>
            <person name="Miettinen O."/>
            <person name="Riley R."/>
            <person name="Acob R."/>
            <person name="Barry K."/>
            <person name="Cullen D."/>
            <person name="De Vries R."/>
            <person name="Hainaut M."/>
            <person name="Hatakka A."/>
            <person name="Henrissat B."/>
            <person name="Hilden K."/>
            <person name="Kuo R."/>
            <person name="Labutti K."/>
            <person name="Lipzen A."/>
            <person name="Makela M.R."/>
            <person name="Sandor L."/>
            <person name="Spatafora J.W."/>
            <person name="Grigoriev I.V."/>
            <person name="Hibbett D.S."/>
        </authorList>
    </citation>
    <scope>NUCLEOTIDE SEQUENCE [LARGE SCALE GENOMIC DNA]</scope>
    <source>
        <strain evidence="6 7">3A-2</strain>
    </source>
</reference>
<evidence type="ECO:0000256" key="2">
    <source>
        <dbReference type="ARBA" id="ARBA00022692"/>
    </source>
</evidence>
<keyword evidence="7" id="KW-1185">Reference proteome</keyword>
<keyword evidence="5" id="KW-0256">Endoplasmic reticulum</keyword>
<dbReference type="GO" id="GO:0032259">
    <property type="term" value="P:methylation"/>
    <property type="evidence" value="ECO:0007669"/>
    <property type="project" value="UniProtKB-KW"/>
</dbReference>
<protein>
    <recommendedName>
        <fullName evidence="5">Protein-S-isoprenylcysteine O-methyltransferase</fullName>
        <ecNumber evidence="5">2.1.1.100</ecNumber>
    </recommendedName>
</protein>
<dbReference type="OrthoDB" id="422086at2759"/>
<evidence type="ECO:0000256" key="5">
    <source>
        <dbReference type="RuleBase" id="RU362022"/>
    </source>
</evidence>
<keyword evidence="4 5" id="KW-0472">Membrane</keyword>
<comment type="similarity">
    <text evidence="5">Belongs to the class VI-like SAM-binding methyltransferase superfamily. Isoprenylcysteine carboxyl methyltransferase family.</text>
</comment>
<dbReference type="GO" id="GO:0004671">
    <property type="term" value="F:protein C-terminal S-isoprenylcysteine carboxyl O-methyltransferase activity"/>
    <property type="evidence" value="ECO:0007669"/>
    <property type="project" value="UniProtKB-EC"/>
</dbReference>
<sequence length="245" mass="26844">MSSLLAHDSLLKIPLLVAAGYGGIVALTSPSPPPQAEEQKRVSDKPEIVTRMVQWGFLVGIKGVLLTTTALEIITILAQKQLIPFSREILERLCLRPNTASNVRITGIYLAGWLALIAGAAIRGACYRQLGRHFTFHLSVRDGHSLVTTGPYSVVRHPSYSAGYPFVFGILACSLGAGSWARETGALETITGKAVYGAWAGAALSILSLLFKRAKVEDEVLRRTLPEEWETYAKQTPYKMFPYIW</sequence>
<dbReference type="PANTHER" id="PTHR43847:SF1">
    <property type="entry name" value="BLL3993 PROTEIN"/>
    <property type="match status" value="1"/>
</dbReference>
<dbReference type="PANTHER" id="PTHR43847">
    <property type="entry name" value="BLL3993 PROTEIN"/>
    <property type="match status" value="1"/>
</dbReference>
<dbReference type="InterPro" id="IPR052527">
    <property type="entry name" value="Metal_cation-efflux_comp"/>
</dbReference>
<dbReference type="Gene3D" id="1.20.120.1630">
    <property type="match status" value="1"/>
</dbReference>
<comment type="subcellular location">
    <subcellularLocation>
        <location evidence="5">Endoplasmic reticulum membrane</location>
        <topology evidence="5">Multi-pass membrane protein</topology>
    </subcellularLocation>
    <subcellularLocation>
        <location evidence="1">Membrane</location>
        <topology evidence="1">Multi-pass membrane protein</topology>
    </subcellularLocation>
</comment>
<feature type="transmembrane region" description="Helical" evidence="5">
    <location>
        <begin position="55"/>
        <end position="78"/>
    </location>
</feature>
<evidence type="ECO:0000313" key="6">
    <source>
        <dbReference type="EMBL" id="OCH89032.1"/>
    </source>
</evidence>
<feature type="transmembrane region" description="Helical" evidence="5">
    <location>
        <begin position="194"/>
        <end position="211"/>
    </location>
</feature>
<evidence type="ECO:0000313" key="7">
    <source>
        <dbReference type="Proteomes" id="UP000250043"/>
    </source>
</evidence>
<keyword evidence="5" id="KW-0808">Transferase</keyword>
<dbReference type="EC" id="2.1.1.100" evidence="5"/>
<accession>A0A8E2AYM8</accession>
<dbReference type="AlphaFoldDB" id="A0A8E2AYM8"/>
<evidence type="ECO:0000256" key="3">
    <source>
        <dbReference type="ARBA" id="ARBA00022989"/>
    </source>
</evidence>
<name>A0A8E2AYM8_9APHY</name>
<feature type="transmembrane region" description="Helical" evidence="5">
    <location>
        <begin position="107"/>
        <end position="126"/>
    </location>
</feature>
<keyword evidence="5" id="KW-0489">Methyltransferase</keyword>
<dbReference type="Pfam" id="PF04140">
    <property type="entry name" value="ICMT"/>
    <property type="match status" value="1"/>
</dbReference>
<evidence type="ECO:0000256" key="1">
    <source>
        <dbReference type="ARBA" id="ARBA00004141"/>
    </source>
</evidence>
<dbReference type="GO" id="GO:0005789">
    <property type="term" value="C:endoplasmic reticulum membrane"/>
    <property type="evidence" value="ECO:0007669"/>
    <property type="project" value="UniProtKB-SubCell"/>
</dbReference>
<dbReference type="EMBL" id="KV722437">
    <property type="protein sequence ID" value="OCH89032.1"/>
    <property type="molecule type" value="Genomic_DNA"/>
</dbReference>
<proteinExistence type="inferred from homology"/>
<evidence type="ECO:0000256" key="4">
    <source>
        <dbReference type="ARBA" id="ARBA00023136"/>
    </source>
</evidence>
<keyword evidence="2 5" id="KW-0812">Transmembrane</keyword>
<keyword evidence="5" id="KW-0949">S-adenosyl-L-methionine</keyword>
<dbReference type="Proteomes" id="UP000250043">
    <property type="component" value="Unassembled WGS sequence"/>
</dbReference>
<dbReference type="InterPro" id="IPR007269">
    <property type="entry name" value="ICMT_MeTrfase"/>
</dbReference>
<gene>
    <name evidence="6" type="ORF">OBBRIDRAFT_836152</name>
</gene>